<evidence type="ECO:0000313" key="1">
    <source>
        <dbReference type="EMBL" id="PIB25910.1"/>
    </source>
</evidence>
<dbReference type="Gene3D" id="1.10.8.60">
    <property type="match status" value="1"/>
</dbReference>
<dbReference type="PANTHER" id="PTHR30050:SF5">
    <property type="entry name" value="DNAA REGULATORY INACTIVATOR HDA"/>
    <property type="match status" value="1"/>
</dbReference>
<dbReference type="OrthoDB" id="7390113at2"/>
<dbReference type="InterPro" id="IPR027417">
    <property type="entry name" value="P-loop_NTPase"/>
</dbReference>
<proteinExistence type="predicted"/>
<gene>
    <name evidence="1" type="ORF">BFP76_13015</name>
</gene>
<dbReference type="GO" id="GO:0003688">
    <property type="term" value="F:DNA replication origin binding"/>
    <property type="evidence" value="ECO:0007669"/>
    <property type="project" value="TreeGrafter"/>
</dbReference>
<dbReference type="Proteomes" id="UP000231516">
    <property type="component" value="Unassembled WGS sequence"/>
</dbReference>
<organism evidence="1 2">
    <name type="scientific">Paramylibacter kogurei</name>
    <dbReference type="NCBI Taxonomy" id="1889778"/>
    <lineage>
        <taxon>Bacteria</taxon>
        <taxon>Pseudomonadati</taxon>
        <taxon>Pseudomonadota</taxon>
        <taxon>Alphaproteobacteria</taxon>
        <taxon>Rhodobacterales</taxon>
        <taxon>Paracoccaceae</taxon>
        <taxon>Paramylibacter</taxon>
    </lineage>
</organism>
<dbReference type="PANTHER" id="PTHR30050">
    <property type="entry name" value="CHROMOSOMAL REPLICATION INITIATOR PROTEIN DNAA"/>
    <property type="match status" value="1"/>
</dbReference>
<dbReference type="RefSeq" id="WP_099591656.1">
    <property type="nucleotide sequence ID" value="NZ_MDGM01000007.1"/>
</dbReference>
<dbReference type="Gene3D" id="3.40.50.300">
    <property type="entry name" value="P-loop containing nucleotide triphosphate hydrolases"/>
    <property type="match status" value="1"/>
</dbReference>
<sequence length="223" mass="24653">MAEQLILDLPVRQALGREDFFVSPSNQAAVNALDAWQNWTQNKLILLGPKGAGKSHLAQIWAQNAGAIIVPADELIDADIPSLATQNVCIEDVADLAQTDGEEALFHLHNVMLDTGNKLLFTGRDTPRDWQLLLPDLNSRIAALSRVELDAPDDMLLMAVMIKQFEDRQIAIDPGVVNYLMPRMERSFDFVAKLVATLDETALAARKPISRKLARIVLDSFAD</sequence>
<dbReference type="AlphaFoldDB" id="A0A2G5KAL1"/>
<dbReference type="SUPFAM" id="SSF52540">
    <property type="entry name" value="P-loop containing nucleoside triphosphate hydrolases"/>
    <property type="match status" value="1"/>
</dbReference>
<dbReference type="GO" id="GO:0005886">
    <property type="term" value="C:plasma membrane"/>
    <property type="evidence" value="ECO:0007669"/>
    <property type="project" value="TreeGrafter"/>
</dbReference>
<evidence type="ECO:0000313" key="2">
    <source>
        <dbReference type="Proteomes" id="UP000231516"/>
    </source>
</evidence>
<protein>
    <submittedName>
        <fullName evidence="1">Uncharacterized protein</fullName>
    </submittedName>
</protein>
<keyword evidence="2" id="KW-1185">Reference proteome</keyword>
<dbReference type="GO" id="GO:0006270">
    <property type="term" value="P:DNA replication initiation"/>
    <property type="evidence" value="ECO:0007669"/>
    <property type="project" value="TreeGrafter"/>
</dbReference>
<name>A0A2G5KAL1_9RHOB</name>
<comment type="caution">
    <text evidence="1">The sequence shown here is derived from an EMBL/GenBank/DDBJ whole genome shotgun (WGS) entry which is preliminary data.</text>
</comment>
<reference evidence="1 2" key="1">
    <citation type="submission" date="2016-08" db="EMBL/GenBank/DDBJ databases">
        <title>Draft genome of Amylibacter sp. strain 4G11.</title>
        <authorList>
            <person name="Wong S.-K."/>
            <person name="Hamasaki K."/>
            <person name="Yoshizawa S."/>
        </authorList>
    </citation>
    <scope>NUCLEOTIDE SEQUENCE [LARGE SCALE GENOMIC DNA]</scope>
    <source>
        <strain evidence="1 2">4G11</strain>
    </source>
</reference>
<accession>A0A2G5KAL1</accession>
<dbReference type="EMBL" id="MDGM01000007">
    <property type="protein sequence ID" value="PIB25910.1"/>
    <property type="molecule type" value="Genomic_DNA"/>
</dbReference>